<proteinExistence type="predicted"/>
<organism evidence="1">
    <name type="scientific">Rhizobium leguminosarum bv. trifolii WSM2297</name>
    <dbReference type="NCBI Taxonomy" id="754762"/>
    <lineage>
        <taxon>Bacteria</taxon>
        <taxon>Pseudomonadati</taxon>
        <taxon>Pseudomonadota</taxon>
        <taxon>Alphaproteobacteria</taxon>
        <taxon>Hyphomicrobiales</taxon>
        <taxon>Rhizobiaceae</taxon>
        <taxon>Rhizobium/Agrobacterium group</taxon>
        <taxon>Rhizobium</taxon>
    </lineage>
</organism>
<gene>
    <name evidence="1" type="ORF">Rleg4DRAFT_7184</name>
    <name evidence="2" type="ORF">Rleg4DRAFT_7708</name>
</gene>
<sequence>MSLYKYLAEEAYARALIDKGQIFARPLGYFRAYEDDLVRGDPDDGKLRYEPEEGLVLTKENGDVVEMPPGWRFHASVRVDDIFVYCLSTELSPEIAAKFECPFCVEVKEPNRLLGRISMHVRLRSKLDRRGVYSREVDYQKLTAAPNADWALPERVAFIKPEGWAWQKEHRIVMGRKGAFAVENVECAFEKDGGEVTVGTTATDPLILHVGNLSKITKLHTF</sequence>
<dbReference type="HOGENOM" id="CLU_1244502_0_0_5"/>
<dbReference type="EMBL" id="JH719392">
    <property type="protein sequence ID" value="EJC85305.1"/>
    <property type="molecule type" value="Genomic_DNA"/>
</dbReference>
<dbReference type="RefSeq" id="WP_003574519.1">
    <property type="nucleotide sequence ID" value="NZ_JH719392.1"/>
</dbReference>
<dbReference type="AlphaFoldDB" id="J0CZ75"/>
<name>J0CZ75_RHILT</name>
<evidence type="ECO:0000313" key="1">
    <source>
        <dbReference type="EMBL" id="EJC85305.1"/>
    </source>
</evidence>
<evidence type="ECO:0000313" key="2">
    <source>
        <dbReference type="EMBL" id="EJC85811.1"/>
    </source>
</evidence>
<accession>J0CZ75</accession>
<dbReference type="Proteomes" id="UP000005732">
    <property type="component" value="Unassembled WGS sequence"/>
</dbReference>
<dbReference type="OrthoDB" id="7546685at2"/>
<protein>
    <submittedName>
        <fullName evidence="1">Uncharacterized protein</fullName>
    </submittedName>
</protein>
<reference evidence="1" key="1">
    <citation type="submission" date="2012-02" db="EMBL/GenBank/DDBJ databases">
        <title>Improved High-Quality Draft Sequence of Rhizobium leguminosarum bv. trifolii WSM2297.</title>
        <authorList>
            <consortium name="US DOE Joint Genome Institute"/>
            <person name="Lucas S."/>
            <person name="Han J."/>
            <person name="Lapidus A."/>
            <person name="Cheng J.-F."/>
            <person name="Goodwin L."/>
            <person name="Pitluck S."/>
            <person name="Peters L."/>
            <person name="Ovchinnikova G."/>
            <person name="Zhang X."/>
            <person name="Detter J.C."/>
            <person name="Han C."/>
            <person name="Tapia R."/>
            <person name="Land M."/>
            <person name="Hauser L."/>
            <person name="Kyrpides N."/>
            <person name="Ivanova N."/>
            <person name="Pagani I."/>
            <person name="Brau L."/>
            <person name="Yates R."/>
            <person name="O'Hara G."/>
            <person name="Rui T."/>
            <person name="Howieson J."/>
            <person name="Reeve W."/>
            <person name="Woyke T."/>
        </authorList>
    </citation>
    <scope>NUCLEOTIDE SEQUENCE [LARGE SCALE GENOMIC DNA]</scope>
    <source>
        <strain evidence="1">WSM2297</strain>
    </source>
</reference>
<dbReference type="EMBL" id="JH719392">
    <property type="protein sequence ID" value="EJC85811.1"/>
    <property type="molecule type" value="Genomic_DNA"/>
</dbReference>